<dbReference type="InterPro" id="IPR021858">
    <property type="entry name" value="Fun_TF"/>
</dbReference>
<keyword evidence="4" id="KW-1185">Reference proteome</keyword>
<dbReference type="GO" id="GO:0045944">
    <property type="term" value="P:positive regulation of transcription by RNA polymerase II"/>
    <property type="evidence" value="ECO:0007669"/>
    <property type="project" value="TreeGrafter"/>
</dbReference>
<comment type="subcellular location">
    <subcellularLocation>
        <location evidence="1">Nucleus</location>
    </subcellularLocation>
</comment>
<evidence type="ECO:0008006" key="5">
    <source>
        <dbReference type="Google" id="ProtNLM"/>
    </source>
</evidence>
<keyword evidence="2" id="KW-0539">Nucleus</keyword>
<name>A0A6A7BGD8_9PLEO</name>
<dbReference type="GO" id="GO:0005634">
    <property type="term" value="C:nucleus"/>
    <property type="evidence" value="ECO:0007669"/>
    <property type="project" value="UniProtKB-SubCell"/>
</dbReference>
<dbReference type="PANTHER" id="PTHR37534">
    <property type="entry name" value="TRANSCRIPTIONAL ACTIVATOR PROTEIN UGA3"/>
    <property type="match status" value="1"/>
</dbReference>
<evidence type="ECO:0000256" key="2">
    <source>
        <dbReference type="ARBA" id="ARBA00023242"/>
    </source>
</evidence>
<sequence length="575" mass="64528">MDADRRLAKALESATDALQHLSMSPDYSYLDCTHIDRLLGRVMDLPTEASQRNSRRNLLVIRRWMVSEGPGIVLLEVLGQLYWRLGELNSKQFERFKSNLQQHQYYVAMIQDINATTLVIQRIKHIQRTKFDACQEFLCELSDTTEVKVEPHAFDIDALRASSSSPFTCSSVKSGYSSPSQELGPTGLIKAWPPSPLQNGNLEQNLIDFYTNGFCAGRTVATQSNIYVTLLQTADTSLSTRFAILSLSAAYARNCLPGDDDIFHQAELYYSSQAPKALAAQIRNHESYEGALATSMLLMHHGAINQEDSPLCWSCHANIFDAIPSGLIDQQSGAVMFIRTQIILARSAQTSSQLRGATHHSFEKAAWLTNVDPREAHQICGTLALSPQLVYLISSINAMSTDPNNSERLARAQKIEWQVQTLDQWTSEHEGPQEEVLLAVAECFRLATLIYLQCRVYGYTRFHPSILQLSDGLQTILLSLPVKGSLYTAIYPIWPLFIATVTTNSDRRDRLYQRVVPIREGDKNTLQPVLRRVSGLRIWLASQDASCHTREDWWSEMLHPNSSTVTPGSNMLCLG</sequence>
<organism evidence="3 4">
    <name type="scientific">Plenodomus tracheiphilus IPT5</name>
    <dbReference type="NCBI Taxonomy" id="1408161"/>
    <lineage>
        <taxon>Eukaryota</taxon>
        <taxon>Fungi</taxon>
        <taxon>Dikarya</taxon>
        <taxon>Ascomycota</taxon>
        <taxon>Pezizomycotina</taxon>
        <taxon>Dothideomycetes</taxon>
        <taxon>Pleosporomycetidae</taxon>
        <taxon>Pleosporales</taxon>
        <taxon>Pleosporineae</taxon>
        <taxon>Leptosphaeriaceae</taxon>
        <taxon>Plenodomus</taxon>
    </lineage>
</organism>
<dbReference type="PANTHER" id="PTHR37534:SF7">
    <property type="entry name" value="TRANSCRIPTIONAL ACTIVATOR PROTEIN UGA3"/>
    <property type="match status" value="1"/>
</dbReference>
<dbReference type="Pfam" id="PF11951">
    <property type="entry name" value="Fungal_trans_2"/>
    <property type="match status" value="1"/>
</dbReference>
<dbReference type="Proteomes" id="UP000799423">
    <property type="component" value="Unassembled WGS sequence"/>
</dbReference>
<evidence type="ECO:0000313" key="4">
    <source>
        <dbReference type="Proteomes" id="UP000799423"/>
    </source>
</evidence>
<dbReference type="AlphaFoldDB" id="A0A6A7BGD8"/>
<evidence type="ECO:0000313" key="3">
    <source>
        <dbReference type="EMBL" id="KAF2854312.1"/>
    </source>
</evidence>
<dbReference type="EMBL" id="MU006293">
    <property type="protein sequence ID" value="KAF2854312.1"/>
    <property type="molecule type" value="Genomic_DNA"/>
</dbReference>
<dbReference type="GO" id="GO:0000976">
    <property type="term" value="F:transcription cis-regulatory region binding"/>
    <property type="evidence" value="ECO:0007669"/>
    <property type="project" value="TreeGrafter"/>
</dbReference>
<reference evidence="3" key="1">
    <citation type="submission" date="2020-01" db="EMBL/GenBank/DDBJ databases">
        <authorList>
            <consortium name="DOE Joint Genome Institute"/>
            <person name="Haridas S."/>
            <person name="Albert R."/>
            <person name="Binder M."/>
            <person name="Bloem J."/>
            <person name="Labutti K."/>
            <person name="Salamov A."/>
            <person name="Andreopoulos B."/>
            <person name="Baker S.E."/>
            <person name="Barry K."/>
            <person name="Bills G."/>
            <person name="Bluhm B.H."/>
            <person name="Cannon C."/>
            <person name="Castanera R."/>
            <person name="Culley D.E."/>
            <person name="Daum C."/>
            <person name="Ezra D."/>
            <person name="Gonzalez J.B."/>
            <person name="Henrissat B."/>
            <person name="Kuo A."/>
            <person name="Liang C."/>
            <person name="Lipzen A."/>
            <person name="Lutzoni F."/>
            <person name="Magnuson J."/>
            <person name="Mondo S."/>
            <person name="Nolan M."/>
            <person name="Ohm R."/>
            <person name="Pangilinan J."/>
            <person name="Park H.-J."/>
            <person name="Ramirez L."/>
            <person name="Alfaro M."/>
            <person name="Sun H."/>
            <person name="Tritt A."/>
            <person name="Yoshinaga Y."/>
            <person name="Zwiers L.-H."/>
            <person name="Turgeon B.G."/>
            <person name="Goodwin S.B."/>
            <person name="Spatafora J.W."/>
            <person name="Crous P.W."/>
            <person name="Grigoriev I.V."/>
        </authorList>
    </citation>
    <scope>NUCLEOTIDE SEQUENCE</scope>
    <source>
        <strain evidence="3">IPT5</strain>
    </source>
</reference>
<proteinExistence type="predicted"/>
<gene>
    <name evidence="3" type="ORF">T440DRAFT_544633</name>
</gene>
<dbReference type="GO" id="GO:0003700">
    <property type="term" value="F:DNA-binding transcription factor activity"/>
    <property type="evidence" value="ECO:0007669"/>
    <property type="project" value="TreeGrafter"/>
</dbReference>
<accession>A0A6A7BGD8</accession>
<protein>
    <recommendedName>
        <fullName evidence="5">Fungal-specific transcription factor domain-containing protein</fullName>
    </recommendedName>
</protein>
<dbReference type="OrthoDB" id="3597252at2759"/>
<evidence type="ECO:0000256" key="1">
    <source>
        <dbReference type="ARBA" id="ARBA00004123"/>
    </source>
</evidence>